<evidence type="ECO:0000313" key="1">
    <source>
        <dbReference type="EMBL" id="KAJ8669540.1"/>
    </source>
</evidence>
<dbReference type="Proteomes" id="UP001239111">
    <property type="component" value="Chromosome 3"/>
</dbReference>
<comment type="caution">
    <text evidence="1">The sequence shown here is derived from an EMBL/GenBank/DDBJ whole genome shotgun (WGS) entry which is preliminary data.</text>
</comment>
<sequence length="193" mass="22118">MEIGDEINSAGQPRFRIKKMETSEDASDIVFEEPRRTRGRPKEEAKTAIGLPKTPTLQPFHKKSDAQKARLMLSLVMKSGSSKNVMSFSYKLRLSDINHLKTVDDLPHLYASDVVDVGMLEQYMEKDAFKRMKQMQSLKKKKISLCPDCKKKTDNLSLECVSCLSWYHKKCVKSDSRAKNGGWIHKICKTNQF</sequence>
<evidence type="ECO:0000313" key="2">
    <source>
        <dbReference type="Proteomes" id="UP001239111"/>
    </source>
</evidence>
<accession>A0ACC2NJ12</accession>
<organism evidence="1 2">
    <name type="scientific">Eretmocerus hayati</name>
    <dbReference type="NCBI Taxonomy" id="131215"/>
    <lineage>
        <taxon>Eukaryota</taxon>
        <taxon>Metazoa</taxon>
        <taxon>Ecdysozoa</taxon>
        <taxon>Arthropoda</taxon>
        <taxon>Hexapoda</taxon>
        <taxon>Insecta</taxon>
        <taxon>Pterygota</taxon>
        <taxon>Neoptera</taxon>
        <taxon>Endopterygota</taxon>
        <taxon>Hymenoptera</taxon>
        <taxon>Apocrita</taxon>
        <taxon>Proctotrupomorpha</taxon>
        <taxon>Chalcidoidea</taxon>
        <taxon>Aphelinidae</taxon>
        <taxon>Aphelininae</taxon>
        <taxon>Eretmocerus</taxon>
    </lineage>
</organism>
<proteinExistence type="predicted"/>
<gene>
    <name evidence="1" type="ORF">QAD02_000799</name>
</gene>
<keyword evidence="2" id="KW-1185">Reference proteome</keyword>
<protein>
    <submittedName>
        <fullName evidence="1">Uncharacterized protein</fullName>
    </submittedName>
</protein>
<reference evidence="1" key="1">
    <citation type="submission" date="2023-04" db="EMBL/GenBank/DDBJ databases">
        <title>A chromosome-level genome assembly of the parasitoid wasp Eretmocerus hayati.</title>
        <authorList>
            <person name="Zhong Y."/>
            <person name="Liu S."/>
            <person name="Liu Y."/>
        </authorList>
    </citation>
    <scope>NUCLEOTIDE SEQUENCE</scope>
    <source>
        <strain evidence="1">ZJU_SS_LIU_2023</strain>
    </source>
</reference>
<name>A0ACC2NJ12_9HYME</name>
<dbReference type="EMBL" id="CM056743">
    <property type="protein sequence ID" value="KAJ8669540.1"/>
    <property type="molecule type" value="Genomic_DNA"/>
</dbReference>